<sequence length="493" mass="56015">MGFKKDFLWGGATAANQYEGGYDQDGKGLNAIDVLTNGAVDRPRLVTWKKEDGTTGNSPFVWGGDFNIPADATPAILSDYHYPSHHGTDFYHHYKEDIGLMAEMGFKVFRLSISWSRIFPNGDEEEPNETGLNFYKQIFEECHKYHIEPMVTLSHYDTPLALIKRYGGWSDRKLINLFEKYVVTVFKYYKGQVKYWTTFNEINAMTLAPYMGGGLTDPTPQNRAQGAHNQFVASSLAVKAAHRIDPEMKVGQMLAYSPIYPYTCDPADQVEIMKAQQETLFYSDVQVGGRYPEYRLKKYEREGIKLDDRPQDYELLAEYPADFLSFSCYSSSVLTTHANDDHAAGNLGVAGVTNPYLETNAWGWATDPDCLRLALNTLWDRYHKPLWVVENGLGWADKLEDDHKIHDDYRIKYLRAAISSMSDAVKIDGVDLMGYTMWSAIDLVSNGTGEMKKRYGLVYVDCNDLGNGTMKRYKKDSFSWYQRVIASNGADLK</sequence>
<dbReference type="PROSITE" id="PS00653">
    <property type="entry name" value="GLYCOSYL_HYDROL_F1_2"/>
    <property type="match status" value="1"/>
</dbReference>
<dbReference type="InterPro" id="IPR017853">
    <property type="entry name" value="GH"/>
</dbReference>
<evidence type="ECO:0000313" key="4">
    <source>
        <dbReference type="Proteomes" id="UP000051491"/>
    </source>
</evidence>
<comment type="similarity">
    <text evidence="2">Belongs to the glycosyl hydrolase 1 family.</text>
</comment>
<evidence type="ECO:0000313" key="3">
    <source>
        <dbReference type="EMBL" id="KRN81027.1"/>
    </source>
</evidence>
<dbReference type="EMBL" id="JQBK01000090">
    <property type="protein sequence ID" value="KRN81027.1"/>
    <property type="molecule type" value="Genomic_DNA"/>
</dbReference>
<accession>A0A0R2JVL8</accession>
<dbReference type="STRING" id="89059.LAC1533_2269"/>
<dbReference type="GO" id="GO:0016052">
    <property type="term" value="P:carbohydrate catabolic process"/>
    <property type="evidence" value="ECO:0007669"/>
    <property type="project" value="TreeGrafter"/>
</dbReference>
<organism evidence="3 4">
    <name type="scientific">Ligilactobacillus acidipiscis</name>
    <dbReference type="NCBI Taxonomy" id="89059"/>
    <lineage>
        <taxon>Bacteria</taxon>
        <taxon>Bacillati</taxon>
        <taxon>Bacillota</taxon>
        <taxon>Bacilli</taxon>
        <taxon>Lactobacillales</taxon>
        <taxon>Lactobacillaceae</taxon>
        <taxon>Ligilactobacillus</taxon>
    </lineage>
</organism>
<reference evidence="3 4" key="1">
    <citation type="journal article" date="2015" name="Genome Announc.">
        <title>Expanding the biotechnology potential of lactobacilli through comparative genomics of 213 strains and associated genera.</title>
        <authorList>
            <person name="Sun Z."/>
            <person name="Harris H.M."/>
            <person name="McCann A."/>
            <person name="Guo C."/>
            <person name="Argimon S."/>
            <person name="Zhang W."/>
            <person name="Yang X."/>
            <person name="Jeffery I.B."/>
            <person name="Cooney J.C."/>
            <person name="Kagawa T.F."/>
            <person name="Liu W."/>
            <person name="Song Y."/>
            <person name="Salvetti E."/>
            <person name="Wrobel A."/>
            <person name="Rasinkangas P."/>
            <person name="Parkhill J."/>
            <person name="Rea M.C."/>
            <person name="O'Sullivan O."/>
            <person name="Ritari J."/>
            <person name="Douillard F.P."/>
            <person name="Paul Ross R."/>
            <person name="Yang R."/>
            <person name="Briner A.E."/>
            <person name="Felis G.E."/>
            <person name="de Vos W.M."/>
            <person name="Barrangou R."/>
            <person name="Klaenhammer T.R."/>
            <person name="Caufield P.W."/>
            <person name="Cui Y."/>
            <person name="Zhang H."/>
            <person name="O'Toole P.W."/>
        </authorList>
    </citation>
    <scope>NUCLEOTIDE SEQUENCE [LARGE SCALE GENOMIC DNA]</scope>
    <source>
        <strain evidence="3 4">DSM 15353</strain>
    </source>
</reference>
<dbReference type="RefSeq" id="WP_010495940.1">
    <property type="nucleotide sequence ID" value="NZ_JQBK01000090.1"/>
</dbReference>
<dbReference type="AlphaFoldDB" id="A0A0R2JVL8"/>
<dbReference type="PATRIC" id="fig|89059.3.peg.2321"/>
<dbReference type="PRINTS" id="PR00131">
    <property type="entry name" value="GLHYDRLASE1"/>
</dbReference>
<dbReference type="Proteomes" id="UP000051491">
    <property type="component" value="Unassembled WGS sequence"/>
</dbReference>
<proteinExistence type="inferred from homology"/>
<protein>
    <submittedName>
        <fullName evidence="3">6-phospho-beta-glucosidase</fullName>
    </submittedName>
</protein>
<evidence type="ECO:0000256" key="1">
    <source>
        <dbReference type="ARBA" id="ARBA00023295"/>
    </source>
</evidence>
<dbReference type="Gene3D" id="3.20.20.80">
    <property type="entry name" value="Glycosidases"/>
    <property type="match status" value="1"/>
</dbReference>
<keyword evidence="1" id="KW-0378">Hydrolase</keyword>
<gene>
    <name evidence="3" type="ORF">IV43_GL002201</name>
</gene>
<dbReference type="SUPFAM" id="SSF51445">
    <property type="entry name" value="(Trans)glycosidases"/>
    <property type="match status" value="1"/>
</dbReference>
<dbReference type="InterPro" id="IPR001360">
    <property type="entry name" value="Glyco_hydro_1"/>
</dbReference>
<dbReference type="InterPro" id="IPR033132">
    <property type="entry name" value="GH_1_N_CS"/>
</dbReference>
<dbReference type="GO" id="GO:0005829">
    <property type="term" value="C:cytosol"/>
    <property type="evidence" value="ECO:0007669"/>
    <property type="project" value="TreeGrafter"/>
</dbReference>
<keyword evidence="1" id="KW-0326">Glycosidase</keyword>
<evidence type="ECO:0000256" key="2">
    <source>
        <dbReference type="RuleBase" id="RU003690"/>
    </source>
</evidence>
<name>A0A0R2JVL8_9LACO</name>
<dbReference type="OrthoDB" id="1688691at2"/>
<dbReference type="GO" id="GO:0008422">
    <property type="term" value="F:beta-glucosidase activity"/>
    <property type="evidence" value="ECO:0007669"/>
    <property type="project" value="TreeGrafter"/>
</dbReference>
<comment type="caution">
    <text evidence="3">The sequence shown here is derived from an EMBL/GenBank/DDBJ whole genome shotgun (WGS) entry which is preliminary data.</text>
</comment>
<dbReference type="Pfam" id="PF00232">
    <property type="entry name" value="Glyco_hydro_1"/>
    <property type="match status" value="2"/>
</dbReference>
<dbReference type="PANTHER" id="PTHR10353:SF122">
    <property type="entry name" value="6-PHOSPHO-BETA-GLUCOSIDASE ASCB-RELATED"/>
    <property type="match status" value="1"/>
</dbReference>
<dbReference type="PANTHER" id="PTHR10353">
    <property type="entry name" value="GLYCOSYL HYDROLASE"/>
    <property type="match status" value="1"/>
</dbReference>